<comment type="caution">
    <text evidence="2">The sequence shown here is derived from an EMBL/GenBank/DDBJ whole genome shotgun (WGS) entry which is preliminary data.</text>
</comment>
<dbReference type="Pfam" id="PF24764">
    <property type="entry name" value="rva_4"/>
    <property type="match status" value="1"/>
</dbReference>
<evidence type="ECO:0000313" key="2">
    <source>
        <dbReference type="EMBL" id="KAK7944642.1"/>
    </source>
</evidence>
<dbReference type="PANTHER" id="PTHR46791">
    <property type="entry name" value="EXPRESSED PROTEIN"/>
    <property type="match status" value="1"/>
</dbReference>
<accession>A0AAW0Q266</accession>
<keyword evidence="3" id="KW-1185">Reference proteome</keyword>
<dbReference type="AlphaFoldDB" id="A0AAW0Q266"/>
<evidence type="ECO:0000259" key="1">
    <source>
        <dbReference type="Pfam" id="PF24764"/>
    </source>
</evidence>
<dbReference type="EMBL" id="JBBPFD010000001">
    <property type="protein sequence ID" value="KAK7944642.1"/>
    <property type="molecule type" value="Genomic_DNA"/>
</dbReference>
<evidence type="ECO:0000313" key="3">
    <source>
        <dbReference type="Proteomes" id="UP001460270"/>
    </source>
</evidence>
<dbReference type="InterPro" id="IPR058913">
    <property type="entry name" value="Integrase_dom_put"/>
</dbReference>
<organism evidence="2 3">
    <name type="scientific">Mugilogobius chulae</name>
    <name type="common">yellowstripe goby</name>
    <dbReference type="NCBI Taxonomy" id="88201"/>
    <lineage>
        <taxon>Eukaryota</taxon>
        <taxon>Metazoa</taxon>
        <taxon>Chordata</taxon>
        <taxon>Craniata</taxon>
        <taxon>Vertebrata</taxon>
        <taxon>Euteleostomi</taxon>
        <taxon>Actinopterygii</taxon>
        <taxon>Neopterygii</taxon>
        <taxon>Teleostei</taxon>
        <taxon>Neoteleostei</taxon>
        <taxon>Acanthomorphata</taxon>
        <taxon>Gobiaria</taxon>
        <taxon>Gobiiformes</taxon>
        <taxon>Gobioidei</taxon>
        <taxon>Gobiidae</taxon>
        <taxon>Gobionellinae</taxon>
        <taxon>Mugilogobius</taxon>
    </lineage>
</organism>
<protein>
    <recommendedName>
        <fullName evidence="1">Integrase core domain-containing protein</fullName>
    </recommendedName>
</protein>
<dbReference type="PANTHER" id="PTHR46791:SF13">
    <property type="entry name" value="CLR5 DOMAIN-CONTAINING PROTEIN"/>
    <property type="match status" value="1"/>
</dbReference>
<reference evidence="3" key="1">
    <citation type="submission" date="2024-04" db="EMBL/GenBank/DDBJ databases">
        <title>Salinicola lusitanus LLJ914,a marine bacterium isolated from the Okinawa Trough.</title>
        <authorList>
            <person name="Li J."/>
        </authorList>
    </citation>
    <scope>NUCLEOTIDE SEQUENCE [LARGE SCALE GENOMIC DNA]</scope>
</reference>
<feature type="domain" description="Integrase core" evidence="1">
    <location>
        <begin position="119"/>
        <end position="151"/>
    </location>
</feature>
<name>A0AAW0Q266_9GOBI</name>
<sequence length="153" mass="17780">MTELPDLLHFYHLIGLTHGDIQAFLAHDGYNMSLSTLRRRLSDLGLFRRTAHTDLLDVAVFIQEQLEHYGMLHGYRLMHLRCIQAGLVVPQHTVRHLIGILDPEGVQLRLRHRLRRRMYENPGPNFLWHVDSYDKLKPYGICINGAVDGFSAW</sequence>
<proteinExistence type="predicted"/>
<gene>
    <name evidence="2" type="ORF">WMY93_000370</name>
</gene>
<dbReference type="Proteomes" id="UP001460270">
    <property type="component" value="Unassembled WGS sequence"/>
</dbReference>